<dbReference type="Pfam" id="PF00294">
    <property type="entry name" value="PfkB"/>
    <property type="match status" value="1"/>
</dbReference>
<accession>A0A4Q1K360</accession>
<evidence type="ECO:0000313" key="4">
    <source>
        <dbReference type="Proteomes" id="UP000289857"/>
    </source>
</evidence>
<dbReference type="GO" id="GO:0004730">
    <property type="term" value="F:pseudouridylate synthase activity"/>
    <property type="evidence" value="ECO:0007669"/>
    <property type="project" value="TreeGrafter"/>
</dbReference>
<organism evidence="3 4">
    <name type="scientific">Flavobacterium stagni</name>
    <dbReference type="NCBI Taxonomy" id="2506421"/>
    <lineage>
        <taxon>Bacteria</taxon>
        <taxon>Pseudomonadati</taxon>
        <taxon>Bacteroidota</taxon>
        <taxon>Flavobacteriia</taxon>
        <taxon>Flavobacteriales</taxon>
        <taxon>Flavobacteriaceae</taxon>
        <taxon>Flavobacterium</taxon>
    </lineage>
</organism>
<dbReference type="Gene3D" id="3.40.1190.20">
    <property type="match status" value="1"/>
</dbReference>
<sequence>MNPPILCIGAALLDEVYFSQLTMLLETSNPAHGTTSVGGVMTNVARHLAALEIPIQLITALGTDAAGQEIHSQLEATGIDLTHVLSSDKPTGKYIAFHHPNGQLFTAICQDEITALITPDFLETKMDILHQAFCIVADTNLAVETLQWLSTQAALYHWQLVIEPVSVLKAVKLKEVNLNPVVLLTPNEEELEALGGLDSLFQRGVKAVWLRKGSAGSSLYTTSEQVDLGVPTIQMADSTGAGDAALAGWLYAQYHHKNSQECLEYGHALALHILHQKGAVDSQLHPQQLELLKENYYP</sequence>
<dbReference type="InterPro" id="IPR029056">
    <property type="entry name" value="Ribokinase-like"/>
</dbReference>
<keyword evidence="1" id="KW-0479">Metal-binding</keyword>
<gene>
    <name evidence="3" type="ORF">EQG61_13260</name>
</gene>
<name>A0A4Q1K360_9FLAO</name>
<dbReference type="EMBL" id="SBKN01000010">
    <property type="protein sequence ID" value="RXR20213.1"/>
    <property type="molecule type" value="Genomic_DNA"/>
</dbReference>
<proteinExistence type="predicted"/>
<dbReference type="OrthoDB" id="9813569at2"/>
<dbReference type="PANTHER" id="PTHR42909:SF1">
    <property type="entry name" value="CARBOHYDRATE KINASE PFKB DOMAIN-CONTAINING PROTEIN"/>
    <property type="match status" value="1"/>
</dbReference>
<keyword evidence="4" id="KW-1185">Reference proteome</keyword>
<feature type="domain" description="Carbohydrate kinase PfkB" evidence="2">
    <location>
        <begin position="5"/>
        <end position="282"/>
    </location>
</feature>
<evidence type="ECO:0000259" key="2">
    <source>
        <dbReference type="Pfam" id="PF00294"/>
    </source>
</evidence>
<evidence type="ECO:0000256" key="1">
    <source>
        <dbReference type="ARBA" id="ARBA00022723"/>
    </source>
</evidence>
<dbReference type="GO" id="GO:0046872">
    <property type="term" value="F:metal ion binding"/>
    <property type="evidence" value="ECO:0007669"/>
    <property type="project" value="UniProtKB-KW"/>
</dbReference>
<dbReference type="Proteomes" id="UP000289857">
    <property type="component" value="Unassembled WGS sequence"/>
</dbReference>
<dbReference type="RefSeq" id="WP_129462434.1">
    <property type="nucleotide sequence ID" value="NZ_SBKN01000010.1"/>
</dbReference>
<dbReference type="InterPro" id="IPR011611">
    <property type="entry name" value="PfkB_dom"/>
</dbReference>
<dbReference type="GO" id="GO:0016798">
    <property type="term" value="F:hydrolase activity, acting on glycosyl bonds"/>
    <property type="evidence" value="ECO:0007669"/>
    <property type="project" value="TreeGrafter"/>
</dbReference>
<dbReference type="AlphaFoldDB" id="A0A4Q1K360"/>
<protein>
    <recommendedName>
        <fullName evidence="2">Carbohydrate kinase PfkB domain-containing protein</fullName>
    </recommendedName>
</protein>
<dbReference type="SUPFAM" id="SSF53613">
    <property type="entry name" value="Ribokinase-like"/>
    <property type="match status" value="1"/>
</dbReference>
<evidence type="ECO:0000313" key="3">
    <source>
        <dbReference type="EMBL" id="RXR20213.1"/>
    </source>
</evidence>
<reference evidence="4" key="1">
    <citation type="submission" date="2019-01" db="EMBL/GenBank/DDBJ databases">
        <title>Cytophagaceae bacterium strain CAR-16.</title>
        <authorList>
            <person name="Chen W.-M."/>
        </authorList>
    </citation>
    <scope>NUCLEOTIDE SEQUENCE [LARGE SCALE GENOMIC DNA]</scope>
    <source>
        <strain evidence="4">WWJ-16</strain>
    </source>
</reference>
<dbReference type="PANTHER" id="PTHR42909">
    <property type="entry name" value="ZGC:136858"/>
    <property type="match status" value="1"/>
</dbReference>
<comment type="caution">
    <text evidence="3">The sequence shown here is derived from an EMBL/GenBank/DDBJ whole genome shotgun (WGS) entry which is preliminary data.</text>
</comment>
<dbReference type="GO" id="GO:0005737">
    <property type="term" value="C:cytoplasm"/>
    <property type="evidence" value="ECO:0007669"/>
    <property type="project" value="TreeGrafter"/>
</dbReference>